<keyword evidence="21" id="KW-1185">Reference proteome</keyword>
<keyword evidence="16" id="KW-0594">Phospholipid biosynthesis</keyword>
<keyword evidence="9" id="KW-0444">Lipid biosynthesis</keyword>
<dbReference type="EMBL" id="PZZL01000004">
    <property type="protein sequence ID" value="PTM57095.1"/>
    <property type="molecule type" value="Genomic_DNA"/>
</dbReference>
<evidence type="ECO:0000313" key="21">
    <source>
        <dbReference type="Proteomes" id="UP000241808"/>
    </source>
</evidence>
<comment type="caution">
    <text evidence="20">The sequence shown here is derived from an EMBL/GenBank/DDBJ whole genome shotgun (WGS) entry which is preliminary data.</text>
</comment>
<keyword evidence="8" id="KW-1003">Cell membrane</keyword>
<evidence type="ECO:0000256" key="11">
    <source>
        <dbReference type="ARBA" id="ARBA00022692"/>
    </source>
</evidence>
<keyword evidence="10 18" id="KW-0808">Transferase</keyword>
<evidence type="ECO:0000313" key="20">
    <source>
        <dbReference type="EMBL" id="PTM57095.1"/>
    </source>
</evidence>
<evidence type="ECO:0000256" key="1">
    <source>
        <dbReference type="ARBA" id="ARBA00001698"/>
    </source>
</evidence>
<feature type="transmembrane region" description="Helical" evidence="19">
    <location>
        <begin position="190"/>
        <end position="209"/>
    </location>
</feature>
<proteinExistence type="inferred from homology"/>
<evidence type="ECO:0000256" key="14">
    <source>
        <dbReference type="ARBA" id="ARBA00023098"/>
    </source>
</evidence>
<keyword evidence="12 18" id="KW-0548">Nucleotidyltransferase</keyword>
<comment type="catalytic activity">
    <reaction evidence="1 18">
        <text>a 1,2-diacyl-sn-glycero-3-phosphate + CTP + H(+) = a CDP-1,2-diacyl-sn-glycerol + diphosphate</text>
        <dbReference type="Rhea" id="RHEA:16229"/>
        <dbReference type="ChEBI" id="CHEBI:15378"/>
        <dbReference type="ChEBI" id="CHEBI:33019"/>
        <dbReference type="ChEBI" id="CHEBI:37563"/>
        <dbReference type="ChEBI" id="CHEBI:58332"/>
        <dbReference type="ChEBI" id="CHEBI:58608"/>
        <dbReference type="EC" id="2.7.7.41"/>
    </reaction>
</comment>
<keyword evidence="17" id="KW-1208">Phospholipid metabolism</keyword>
<evidence type="ECO:0000256" key="17">
    <source>
        <dbReference type="ARBA" id="ARBA00023264"/>
    </source>
</evidence>
<comment type="pathway">
    <text evidence="4">Lipid metabolism.</text>
</comment>
<feature type="transmembrane region" description="Helical" evidence="19">
    <location>
        <begin position="147"/>
        <end position="169"/>
    </location>
</feature>
<gene>
    <name evidence="20" type="ORF">C8P69_104143</name>
</gene>
<evidence type="ECO:0000256" key="8">
    <source>
        <dbReference type="ARBA" id="ARBA00022475"/>
    </source>
</evidence>
<comment type="pathway">
    <text evidence="3 18">Phospholipid metabolism; CDP-diacylglycerol biosynthesis; CDP-diacylglycerol from sn-glycerol 3-phosphate: step 3/3.</text>
</comment>
<dbReference type="AlphaFoldDB" id="A0A2T4Z5F5"/>
<reference evidence="20 21" key="1">
    <citation type="submission" date="2018-04" db="EMBL/GenBank/DDBJ databases">
        <title>Genomic Encyclopedia of Archaeal and Bacterial Type Strains, Phase II (KMG-II): from individual species to whole genera.</title>
        <authorList>
            <person name="Goeker M."/>
        </authorList>
    </citation>
    <scope>NUCLEOTIDE SEQUENCE [LARGE SCALE GENOMIC DNA]</scope>
    <source>
        <strain evidence="20 21">DSM 25521</strain>
    </source>
</reference>
<accession>A0A2T4Z5F5</accession>
<evidence type="ECO:0000256" key="12">
    <source>
        <dbReference type="ARBA" id="ARBA00022695"/>
    </source>
</evidence>
<evidence type="ECO:0000256" key="6">
    <source>
        <dbReference type="ARBA" id="ARBA00012487"/>
    </source>
</evidence>
<evidence type="ECO:0000256" key="18">
    <source>
        <dbReference type="RuleBase" id="RU003938"/>
    </source>
</evidence>
<keyword evidence="14" id="KW-0443">Lipid metabolism</keyword>
<protein>
    <recommendedName>
        <fullName evidence="7 18">Phosphatidate cytidylyltransferase</fullName>
        <ecNumber evidence="6 18">2.7.7.41</ecNumber>
    </recommendedName>
</protein>
<evidence type="ECO:0000256" key="9">
    <source>
        <dbReference type="ARBA" id="ARBA00022516"/>
    </source>
</evidence>
<evidence type="ECO:0000256" key="10">
    <source>
        <dbReference type="ARBA" id="ARBA00022679"/>
    </source>
</evidence>
<name>A0A2T4Z5F5_9HYPH</name>
<dbReference type="PROSITE" id="PS01315">
    <property type="entry name" value="CDS"/>
    <property type="match status" value="1"/>
</dbReference>
<dbReference type="Proteomes" id="UP000241808">
    <property type="component" value="Unassembled WGS sequence"/>
</dbReference>
<evidence type="ECO:0000256" key="13">
    <source>
        <dbReference type="ARBA" id="ARBA00022989"/>
    </source>
</evidence>
<evidence type="ECO:0000256" key="3">
    <source>
        <dbReference type="ARBA" id="ARBA00005119"/>
    </source>
</evidence>
<organism evidence="20 21">
    <name type="scientific">Phreatobacter oligotrophus</name>
    <dbReference type="NCBI Taxonomy" id="1122261"/>
    <lineage>
        <taxon>Bacteria</taxon>
        <taxon>Pseudomonadati</taxon>
        <taxon>Pseudomonadota</taxon>
        <taxon>Alphaproteobacteria</taxon>
        <taxon>Hyphomicrobiales</taxon>
        <taxon>Phreatobacteraceae</taxon>
        <taxon>Phreatobacter</taxon>
    </lineage>
</organism>
<evidence type="ECO:0000256" key="4">
    <source>
        <dbReference type="ARBA" id="ARBA00005189"/>
    </source>
</evidence>
<keyword evidence="15 19" id="KW-0472">Membrane</keyword>
<dbReference type="PANTHER" id="PTHR46382">
    <property type="entry name" value="PHOSPHATIDATE CYTIDYLYLTRANSFERASE"/>
    <property type="match status" value="1"/>
</dbReference>
<feature type="transmembrane region" description="Helical" evidence="19">
    <location>
        <begin position="51"/>
        <end position="69"/>
    </location>
</feature>
<dbReference type="InterPro" id="IPR000374">
    <property type="entry name" value="PC_trans"/>
</dbReference>
<evidence type="ECO:0000256" key="7">
    <source>
        <dbReference type="ARBA" id="ARBA00019373"/>
    </source>
</evidence>
<dbReference type="GO" id="GO:0004605">
    <property type="term" value="F:phosphatidate cytidylyltransferase activity"/>
    <property type="evidence" value="ECO:0007669"/>
    <property type="project" value="UniProtKB-EC"/>
</dbReference>
<feature type="transmembrane region" description="Helical" evidence="19">
    <location>
        <begin position="99"/>
        <end position="116"/>
    </location>
</feature>
<evidence type="ECO:0000256" key="5">
    <source>
        <dbReference type="ARBA" id="ARBA00010185"/>
    </source>
</evidence>
<evidence type="ECO:0000256" key="15">
    <source>
        <dbReference type="ARBA" id="ARBA00023136"/>
    </source>
</evidence>
<sequence>MAASPRAADMDPDLKPAGAFSDPDLKKRVVSALILIPVAIFTAWLGDWPFALLWLLGACLVLLEWNRLVLPEQPRALYWGEVACLVAALAFERTFVNPGFALIALGVGTLVAIWLSPAGHSRWAIAGLVYAAAVVLGPTILRDDNALGFAAILWLFAVVWGTDVAAYFAGRSIGGPKLWPQLSPKKTWSGFLGGTLIGTAIALAVVRFVGIQPTLGLALATFAIAALSQAGDLFESSVKRRFAAKDAGSIIPGHGGVMDRLDGFLVAAVAAAALGLARGGSANPAAGLLLW</sequence>
<dbReference type="GO" id="GO:0005886">
    <property type="term" value="C:plasma membrane"/>
    <property type="evidence" value="ECO:0007669"/>
    <property type="project" value="UniProtKB-SubCell"/>
</dbReference>
<comment type="similarity">
    <text evidence="5 18">Belongs to the CDS family.</text>
</comment>
<dbReference type="Pfam" id="PF01148">
    <property type="entry name" value="CTP_transf_1"/>
    <property type="match status" value="1"/>
</dbReference>
<keyword evidence="11 18" id="KW-0812">Transmembrane</keyword>
<evidence type="ECO:0000256" key="19">
    <source>
        <dbReference type="SAM" id="Phobius"/>
    </source>
</evidence>
<evidence type="ECO:0000256" key="16">
    <source>
        <dbReference type="ARBA" id="ARBA00023209"/>
    </source>
</evidence>
<keyword evidence="13 19" id="KW-1133">Transmembrane helix</keyword>
<dbReference type="EC" id="2.7.7.41" evidence="6 18"/>
<dbReference type="GO" id="GO:0016024">
    <property type="term" value="P:CDP-diacylglycerol biosynthetic process"/>
    <property type="evidence" value="ECO:0007669"/>
    <property type="project" value="UniProtKB-UniPathway"/>
</dbReference>
<dbReference type="UniPathway" id="UPA00557">
    <property type="reaction ID" value="UER00614"/>
</dbReference>
<dbReference type="PANTHER" id="PTHR46382:SF1">
    <property type="entry name" value="PHOSPHATIDATE CYTIDYLYLTRANSFERASE"/>
    <property type="match status" value="1"/>
</dbReference>
<evidence type="ECO:0000256" key="2">
    <source>
        <dbReference type="ARBA" id="ARBA00004651"/>
    </source>
</evidence>
<comment type="subcellular location">
    <subcellularLocation>
        <location evidence="2">Cell membrane</location>
        <topology evidence="2">Multi-pass membrane protein</topology>
    </subcellularLocation>
</comment>
<feature type="transmembrane region" description="Helical" evidence="19">
    <location>
        <begin position="29"/>
        <end position="45"/>
    </location>
</feature>
<feature type="transmembrane region" description="Helical" evidence="19">
    <location>
        <begin position="123"/>
        <end position="141"/>
    </location>
</feature>